<keyword evidence="1" id="KW-0862">Zinc</keyword>
<dbReference type="AlphaFoldDB" id="A0A9P9E0Q7"/>
<dbReference type="InterPro" id="IPR036236">
    <property type="entry name" value="Znf_C2H2_sf"/>
</dbReference>
<evidence type="ECO:0000256" key="1">
    <source>
        <dbReference type="PROSITE-ProRule" id="PRU00042"/>
    </source>
</evidence>
<protein>
    <recommendedName>
        <fullName evidence="2">C2H2-type domain-containing protein</fullName>
    </recommendedName>
</protein>
<evidence type="ECO:0000313" key="4">
    <source>
        <dbReference type="Proteomes" id="UP000700596"/>
    </source>
</evidence>
<dbReference type="Pfam" id="PF00096">
    <property type="entry name" value="zf-C2H2"/>
    <property type="match status" value="1"/>
</dbReference>
<proteinExistence type="predicted"/>
<organism evidence="3 4">
    <name type="scientific">Dendryphion nanum</name>
    <dbReference type="NCBI Taxonomy" id="256645"/>
    <lineage>
        <taxon>Eukaryota</taxon>
        <taxon>Fungi</taxon>
        <taxon>Dikarya</taxon>
        <taxon>Ascomycota</taxon>
        <taxon>Pezizomycotina</taxon>
        <taxon>Dothideomycetes</taxon>
        <taxon>Pleosporomycetidae</taxon>
        <taxon>Pleosporales</taxon>
        <taxon>Torulaceae</taxon>
        <taxon>Dendryphion</taxon>
    </lineage>
</organism>
<accession>A0A9P9E0Q7</accession>
<dbReference type="Gene3D" id="3.30.160.60">
    <property type="entry name" value="Classic Zinc Finger"/>
    <property type="match status" value="1"/>
</dbReference>
<dbReference type="SMART" id="SM00355">
    <property type="entry name" value="ZnF_C2H2"/>
    <property type="match status" value="2"/>
</dbReference>
<keyword evidence="1" id="KW-0863">Zinc-finger</keyword>
<dbReference type="OrthoDB" id="3800855at2759"/>
<name>A0A9P9E0Q7_9PLEO</name>
<sequence>MTLGDDLWTPVGGVEDTLSAPIHYDSNFGFGFDPIFDFDLDFSPNGFNQIMPEVGNEMNSNNIDFSLHSLDEQPNIFQINESALLLQTPLAIPPLPNLASEQPRTPCPICSATFARPKDLRRHMGKHGGRNIKCTFPGCDKTFYRLDKLYAHERSGAHARIGRRG</sequence>
<comment type="caution">
    <text evidence="3">The sequence shown here is derived from an EMBL/GenBank/DDBJ whole genome shotgun (WGS) entry which is preliminary data.</text>
</comment>
<dbReference type="EMBL" id="JAGMWT010000005">
    <property type="protein sequence ID" value="KAH7128753.1"/>
    <property type="molecule type" value="Genomic_DNA"/>
</dbReference>
<dbReference type="Pfam" id="PF13894">
    <property type="entry name" value="zf-C2H2_4"/>
    <property type="match status" value="1"/>
</dbReference>
<gene>
    <name evidence="3" type="ORF">B0J11DRAFT_278414</name>
</gene>
<feature type="domain" description="C2H2-type" evidence="2">
    <location>
        <begin position="132"/>
        <end position="159"/>
    </location>
</feature>
<dbReference type="PROSITE" id="PS50157">
    <property type="entry name" value="ZINC_FINGER_C2H2_2"/>
    <property type="match status" value="2"/>
</dbReference>
<dbReference type="PROSITE" id="PS00028">
    <property type="entry name" value="ZINC_FINGER_C2H2_1"/>
    <property type="match status" value="2"/>
</dbReference>
<reference evidence="3" key="1">
    <citation type="journal article" date="2021" name="Nat. Commun.">
        <title>Genetic determinants of endophytism in the Arabidopsis root mycobiome.</title>
        <authorList>
            <person name="Mesny F."/>
            <person name="Miyauchi S."/>
            <person name="Thiergart T."/>
            <person name="Pickel B."/>
            <person name="Atanasova L."/>
            <person name="Karlsson M."/>
            <person name="Huettel B."/>
            <person name="Barry K.W."/>
            <person name="Haridas S."/>
            <person name="Chen C."/>
            <person name="Bauer D."/>
            <person name="Andreopoulos W."/>
            <person name="Pangilinan J."/>
            <person name="LaButti K."/>
            <person name="Riley R."/>
            <person name="Lipzen A."/>
            <person name="Clum A."/>
            <person name="Drula E."/>
            <person name="Henrissat B."/>
            <person name="Kohler A."/>
            <person name="Grigoriev I.V."/>
            <person name="Martin F.M."/>
            <person name="Hacquard S."/>
        </authorList>
    </citation>
    <scope>NUCLEOTIDE SEQUENCE</scope>
    <source>
        <strain evidence="3">MPI-CAGE-CH-0243</strain>
    </source>
</reference>
<dbReference type="SUPFAM" id="SSF57667">
    <property type="entry name" value="beta-beta-alpha zinc fingers"/>
    <property type="match status" value="1"/>
</dbReference>
<dbReference type="GO" id="GO:0008270">
    <property type="term" value="F:zinc ion binding"/>
    <property type="evidence" value="ECO:0007669"/>
    <property type="project" value="UniProtKB-KW"/>
</dbReference>
<keyword evidence="4" id="KW-1185">Reference proteome</keyword>
<feature type="domain" description="C2H2-type" evidence="2">
    <location>
        <begin position="105"/>
        <end position="132"/>
    </location>
</feature>
<dbReference type="Proteomes" id="UP000700596">
    <property type="component" value="Unassembled WGS sequence"/>
</dbReference>
<dbReference type="InterPro" id="IPR013087">
    <property type="entry name" value="Znf_C2H2_type"/>
</dbReference>
<evidence type="ECO:0000259" key="2">
    <source>
        <dbReference type="PROSITE" id="PS50157"/>
    </source>
</evidence>
<keyword evidence="1" id="KW-0479">Metal-binding</keyword>
<evidence type="ECO:0000313" key="3">
    <source>
        <dbReference type="EMBL" id="KAH7128753.1"/>
    </source>
</evidence>